<comment type="caution">
    <text evidence="3">The sequence shown here is derived from an EMBL/GenBank/DDBJ whole genome shotgun (WGS) entry which is preliminary data.</text>
</comment>
<feature type="compositionally biased region" description="Polar residues" evidence="1">
    <location>
        <begin position="10"/>
        <end position="20"/>
    </location>
</feature>
<keyword evidence="2" id="KW-1133">Transmembrane helix</keyword>
<dbReference type="EMBL" id="PNHE01000042">
    <property type="protein sequence ID" value="PMC57832.1"/>
    <property type="molecule type" value="Genomic_DNA"/>
</dbReference>
<evidence type="ECO:0000313" key="4">
    <source>
        <dbReference type="Proteomes" id="UP000235682"/>
    </source>
</evidence>
<keyword evidence="2" id="KW-0812">Transmembrane</keyword>
<reference evidence="3 4" key="1">
    <citation type="submission" date="2017-09" db="EMBL/GenBank/DDBJ databases">
        <title>Bacterial strain isolated from the female urinary microbiota.</title>
        <authorList>
            <person name="Thomas-White K."/>
            <person name="Kumar N."/>
            <person name="Forster S."/>
            <person name="Putonti C."/>
            <person name="Lawley T."/>
            <person name="Wolfe A.J."/>
        </authorList>
    </citation>
    <scope>NUCLEOTIDE SEQUENCE [LARGE SCALE GENOMIC DNA]</scope>
    <source>
        <strain evidence="3 4">UMB0852</strain>
    </source>
</reference>
<proteinExistence type="predicted"/>
<evidence type="ECO:0000256" key="1">
    <source>
        <dbReference type="SAM" id="MobiDB-lite"/>
    </source>
</evidence>
<feature type="region of interest" description="Disordered" evidence="1">
    <location>
        <begin position="1"/>
        <end position="26"/>
    </location>
</feature>
<keyword evidence="2" id="KW-0472">Membrane</keyword>
<name>A0A2N6SL94_9LACT</name>
<evidence type="ECO:0000313" key="3">
    <source>
        <dbReference type="EMBL" id="PMC57832.1"/>
    </source>
</evidence>
<organism evidence="3 4">
    <name type="scientific">Dolosicoccus paucivorans</name>
    <dbReference type="NCBI Taxonomy" id="84521"/>
    <lineage>
        <taxon>Bacteria</taxon>
        <taxon>Bacillati</taxon>
        <taxon>Bacillota</taxon>
        <taxon>Bacilli</taxon>
        <taxon>Lactobacillales</taxon>
        <taxon>Aerococcaceae</taxon>
        <taxon>Dolosicoccus</taxon>
    </lineage>
</organism>
<evidence type="ECO:0000256" key="2">
    <source>
        <dbReference type="SAM" id="Phobius"/>
    </source>
</evidence>
<feature type="transmembrane region" description="Helical" evidence="2">
    <location>
        <begin position="51"/>
        <end position="71"/>
    </location>
</feature>
<keyword evidence="4" id="KW-1185">Reference proteome</keyword>
<dbReference type="Proteomes" id="UP000235682">
    <property type="component" value="Unassembled WGS sequence"/>
</dbReference>
<accession>A0A2N6SL94</accession>
<dbReference type="AlphaFoldDB" id="A0A2N6SL94"/>
<protein>
    <submittedName>
        <fullName evidence="3">Uncharacterized protein</fullName>
    </submittedName>
</protein>
<sequence>MSCSVDEEAISNSISENTDLTGPEAEEAARNIVEGIEQANQTAEEASTVSAWSLFGLFIAHILMAIVSSLGGRMGARLTKHSAEEIRA</sequence>
<gene>
    <name evidence="3" type="ORF">CJ205_07575</name>
</gene>
<dbReference type="RefSeq" id="WP_102228060.1">
    <property type="nucleotide sequence ID" value="NZ_PNFY01000038.1"/>
</dbReference>